<evidence type="ECO:0000313" key="1">
    <source>
        <dbReference type="EMBL" id="KUN94028.1"/>
    </source>
</evidence>
<dbReference type="STRING" id="661399.AQJ67_37310"/>
<evidence type="ECO:0000313" key="2">
    <source>
        <dbReference type="Proteomes" id="UP000053429"/>
    </source>
</evidence>
<name>A0A101TKJ6_9ACTN</name>
<accession>A0A101TKJ6</accession>
<reference evidence="1 2" key="1">
    <citation type="submission" date="2015-10" db="EMBL/GenBank/DDBJ databases">
        <title>Draft genome sequence of Streptomyces caeruleatus NRRL B-24802, type strain for the species Streptomyces caeruleatus.</title>
        <authorList>
            <person name="Ruckert C."/>
            <person name="Winkler A."/>
            <person name="Kalinowski J."/>
            <person name="Kampfer P."/>
            <person name="Glaeser S."/>
        </authorList>
    </citation>
    <scope>NUCLEOTIDE SEQUENCE [LARGE SCALE GENOMIC DNA]</scope>
    <source>
        <strain evidence="1 2">NRRL B-24802</strain>
    </source>
</reference>
<organism evidence="1 2">
    <name type="scientific">Streptomyces caeruleatus</name>
    <dbReference type="NCBI Taxonomy" id="661399"/>
    <lineage>
        <taxon>Bacteria</taxon>
        <taxon>Bacillati</taxon>
        <taxon>Actinomycetota</taxon>
        <taxon>Actinomycetes</taxon>
        <taxon>Kitasatosporales</taxon>
        <taxon>Streptomycetaceae</taxon>
        <taxon>Streptomyces</taxon>
    </lineage>
</organism>
<keyword evidence="2" id="KW-1185">Reference proteome</keyword>
<dbReference type="EMBL" id="LMWY01000052">
    <property type="protein sequence ID" value="KUN94028.1"/>
    <property type="molecule type" value="Genomic_DNA"/>
</dbReference>
<gene>
    <name evidence="1" type="ORF">AQJ67_37310</name>
</gene>
<dbReference type="AlphaFoldDB" id="A0A101TKJ6"/>
<dbReference type="Proteomes" id="UP000053429">
    <property type="component" value="Unassembled WGS sequence"/>
</dbReference>
<sequence length="88" mass="9559">MYELTVDNVLETQDGPPRLVVHGVSQFEGTVNADGDLHVDGDSVFLGKVNANGRLSVRNGTDWLVHVNDDQVSIQGDLRVHGAFRSDS</sequence>
<comment type="caution">
    <text evidence="1">The sequence shown here is derived from an EMBL/GenBank/DDBJ whole genome shotgun (WGS) entry which is preliminary data.</text>
</comment>
<proteinExistence type="predicted"/>
<protein>
    <submittedName>
        <fullName evidence="1">Uncharacterized protein</fullName>
    </submittedName>
</protein>